<comment type="caution">
    <text evidence="1">The sequence shown here is derived from an EMBL/GenBank/DDBJ whole genome shotgun (WGS) entry which is preliminary data.</text>
</comment>
<accession>D6TGB3</accession>
<dbReference type="Proteomes" id="UP000004508">
    <property type="component" value="Unassembled WGS sequence"/>
</dbReference>
<organism evidence="1 2">
    <name type="scientific">Ktedonobacter racemifer DSM 44963</name>
    <dbReference type="NCBI Taxonomy" id="485913"/>
    <lineage>
        <taxon>Bacteria</taxon>
        <taxon>Bacillati</taxon>
        <taxon>Chloroflexota</taxon>
        <taxon>Ktedonobacteria</taxon>
        <taxon>Ktedonobacterales</taxon>
        <taxon>Ktedonobacteraceae</taxon>
        <taxon>Ktedonobacter</taxon>
    </lineage>
</organism>
<dbReference type="STRING" id="485913.Krac_10315"/>
<dbReference type="EMBL" id="ADVG01000001">
    <property type="protein sequence ID" value="EFH88815.1"/>
    <property type="molecule type" value="Genomic_DNA"/>
</dbReference>
<dbReference type="InParanoid" id="D6TGB3"/>
<proteinExistence type="predicted"/>
<reference evidence="1 2" key="1">
    <citation type="journal article" date="2011" name="Stand. Genomic Sci.">
        <title>Non-contiguous finished genome sequence and contextual data of the filamentous soil bacterium Ktedonobacter racemifer type strain (SOSP1-21).</title>
        <authorList>
            <person name="Chang Y.J."/>
            <person name="Land M."/>
            <person name="Hauser L."/>
            <person name="Chertkov O."/>
            <person name="Del Rio T.G."/>
            <person name="Nolan M."/>
            <person name="Copeland A."/>
            <person name="Tice H."/>
            <person name="Cheng J.F."/>
            <person name="Lucas S."/>
            <person name="Han C."/>
            <person name="Goodwin L."/>
            <person name="Pitluck S."/>
            <person name="Ivanova N."/>
            <person name="Ovchinikova G."/>
            <person name="Pati A."/>
            <person name="Chen A."/>
            <person name="Palaniappan K."/>
            <person name="Mavromatis K."/>
            <person name="Liolios K."/>
            <person name="Brettin T."/>
            <person name="Fiebig A."/>
            <person name="Rohde M."/>
            <person name="Abt B."/>
            <person name="Goker M."/>
            <person name="Detter J.C."/>
            <person name="Woyke T."/>
            <person name="Bristow J."/>
            <person name="Eisen J.A."/>
            <person name="Markowitz V."/>
            <person name="Hugenholtz P."/>
            <person name="Kyrpides N.C."/>
            <person name="Klenk H.P."/>
            <person name="Lapidus A."/>
        </authorList>
    </citation>
    <scope>NUCLEOTIDE SEQUENCE [LARGE SCALE GENOMIC DNA]</scope>
    <source>
        <strain evidence="2">DSM 44963</strain>
    </source>
</reference>
<evidence type="ECO:0000313" key="2">
    <source>
        <dbReference type="Proteomes" id="UP000004508"/>
    </source>
</evidence>
<gene>
    <name evidence="1" type="ORF">Krac_10315</name>
</gene>
<sequence length="47" mass="5786">MKTPWRGHSSPQVFVCKEYEYWLQGRVKFALLNHKFNLLYSITRWEP</sequence>
<name>D6TGB3_KTERA</name>
<dbReference type="AlphaFoldDB" id="D6TGB3"/>
<keyword evidence="2" id="KW-1185">Reference proteome</keyword>
<evidence type="ECO:0000313" key="1">
    <source>
        <dbReference type="EMBL" id="EFH88815.1"/>
    </source>
</evidence>
<protein>
    <submittedName>
        <fullName evidence="1">Uncharacterized protein</fullName>
    </submittedName>
</protein>